<sequence length="210" mass="22031">MPIIGRQCTRDGRTVCLRMSQADLPVNLEGPGLTVVYGWSSEERRAKGLPASIQGVEFRTDSGKVLAFDHCPFCGGELAGSATSVRATVARRAASEGARAELPPVKAERARPDVRAIEAAPPRPPSAPAPSAPAREQAATGSTSLKELREKLGLSQAELGGKLGLARSSVANYENGRSPLSQRLRKWIAKHEAKLTEGGNGAGRRGSAAA</sequence>
<dbReference type="GO" id="GO:0003677">
    <property type="term" value="F:DNA binding"/>
    <property type="evidence" value="ECO:0007669"/>
    <property type="project" value="InterPro"/>
</dbReference>
<reference evidence="3 4" key="1">
    <citation type="submission" date="2015-09" db="EMBL/GenBank/DDBJ databases">
        <title>Sorangium comparison.</title>
        <authorList>
            <person name="Zaburannyi N."/>
            <person name="Bunk B."/>
            <person name="Overmann J."/>
            <person name="Mueller R."/>
        </authorList>
    </citation>
    <scope>NUCLEOTIDE SEQUENCE [LARGE SCALE GENOMIC DNA]</scope>
    <source>
        <strain evidence="3 4">So ce836</strain>
    </source>
</reference>
<dbReference type="EMBL" id="CP012672">
    <property type="protein sequence ID" value="AUX38196.1"/>
    <property type="molecule type" value="Genomic_DNA"/>
</dbReference>
<feature type="compositionally biased region" description="Pro residues" evidence="1">
    <location>
        <begin position="121"/>
        <end position="131"/>
    </location>
</feature>
<evidence type="ECO:0000259" key="2">
    <source>
        <dbReference type="PROSITE" id="PS50943"/>
    </source>
</evidence>
<dbReference type="Gene3D" id="1.10.260.40">
    <property type="entry name" value="lambda repressor-like DNA-binding domains"/>
    <property type="match status" value="1"/>
</dbReference>
<dbReference type="InterPro" id="IPR001387">
    <property type="entry name" value="Cro/C1-type_HTH"/>
</dbReference>
<proteinExistence type="predicted"/>
<dbReference type="Proteomes" id="UP000295497">
    <property type="component" value="Chromosome"/>
</dbReference>
<feature type="region of interest" description="Disordered" evidence="1">
    <location>
        <begin position="118"/>
        <end position="143"/>
    </location>
</feature>
<dbReference type="CDD" id="cd00093">
    <property type="entry name" value="HTH_XRE"/>
    <property type="match status" value="1"/>
</dbReference>
<dbReference type="AlphaFoldDB" id="A0A4P2R5V7"/>
<dbReference type="PROSITE" id="PS50943">
    <property type="entry name" value="HTH_CROC1"/>
    <property type="match status" value="1"/>
</dbReference>
<dbReference type="InterPro" id="IPR010982">
    <property type="entry name" value="Lambda_DNA-bd_dom_sf"/>
</dbReference>
<feature type="domain" description="HTH cro/C1-type" evidence="2">
    <location>
        <begin position="145"/>
        <end position="178"/>
    </location>
</feature>
<accession>A0A4P2R5V7</accession>
<gene>
    <name evidence="3" type="ORF">SOCE836_104360</name>
</gene>
<dbReference type="SUPFAM" id="SSF47413">
    <property type="entry name" value="lambda repressor-like DNA-binding domains"/>
    <property type="match status" value="1"/>
</dbReference>
<evidence type="ECO:0000256" key="1">
    <source>
        <dbReference type="SAM" id="MobiDB-lite"/>
    </source>
</evidence>
<protein>
    <recommendedName>
        <fullName evidence="2">HTH cro/C1-type domain-containing protein</fullName>
    </recommendedName>
</protein>
<dbReference type="Pfam" id="PF01381">
    <property type="entry name" value="HTH_3"/>
    <property type="match status" value="1"/>
</dbReference>
<feature type="region of interest" description="Disordered" evidence="1">
    <location>
        <begin position="165"/>
        <end position="185"/>
    </location>
</feature>
<dbReference type="SMART" id="SM00530">
    <property type="entry name" value="HTH_XRE"/>
    <property type="match status" value="1"/>
</dbReference>
<name>A0A4P2R5V7_SORCE</name>
<evidence type="ECO:0000313" key="4">
    <source>
        <dbReference type="Proteomes" id="UP000295497"/>
    </source>
</evidence>
<organism evidence="3 4">
    <name type="scientific">Sorangium cellulosum</name>
    <name type="common">Polyangium cellulosum</name>
    <dbReference type="NCBI Taxonomy" id="56"/>
    <lineage>
        <taxon>Bacteria</taxon>
        <taxon>Pseudomonadati</taxon>
        <taxon>Myxococcota</taxon>
        <taxon>Polyangia</taxon>
        <taxon>Polyangiales</taxon>
        <taxon>Polyangiaceae</taxon>
        <taxon>Sorangium</taxon>
    </lineage>
</organism>
<feature type="region of interest" description="Disordered" evidence="1">
    <location>
        <begin position="94"/>
        <end position="113"/>
    </location>
</feature>
<evidence type="ECO:0000313" key="3">
    <source>
        <dbReference type="EMBL" id="AUX38196.1"/>
    </source>
</evidence>